<evidence type="ECO:0008006" key="3">
    <source>
        <dbReference type="Google" id="ProtNLM"/>
    </source>
</evidence>
<dbReference type="Gene3D" id="2.40.30.200">
    <property type="match status" value="1"/>
</dbReference>
<dbReference type="EMBL" id="CP063304">
    <property type="protein sequence ID" value="QOV18909.1"/>
    <property type="molecule type" value="Genomic_DNA"/>
</dbReference>
<sequence length="238" mass="27163">MENITGVSFDGVHSYKDWGLKIKSMKIGFPDVKDSYVDVPGMNGLLDLTEVQNTNIVYGMRTLEFVFDARNCSYKNWPRLISKIGEAIHGRKKKIELDIDPSYSYEGRCSIDTAKTNEIAAEISITCSCYPYKIVNYTDGDEWLWDPFSFVDGFIRKSIWIDIKNAPEWTIVSIKGWPYNEPLRIQATSAMKLKYKEITYDLVKGINMMTQFDIVEGINELQFQGSGSVLITQRGGML</sequence>
<keyword evidence="2" id="KW-1185">Reference proteome</keyword>
<dbReference type="RefSeq" id="WP_193735269.1">
    <property type="nucleotide sequence ID" value="NZ_CP063304.1"/>
</dbReference>
<proteinExistence type="predicted"/>
<dbReference type="KEGG" id="bliq:INP51_13075"/>
<accession>A0A7M2RF81</accession>
<gene>
    <name evidence="1" type="ORF">INP51_13075</name>
</gene>
<evidence type="ECO:0000313" key="1">
    <source>
        <dbReference type="EMBL" id="QOV18909.1"/>
    </source>
</evidence>
<name>A0A7M2RF81_9FIRM</name>
<organism evidence="1 2">
    <name type="scientific">Blautia liquoris</name>
    <dbReference type="NCBI Taxonomy" id="2779518"/>
    <lineage>
        <taxon>Bacteria</taxon>
        <taxon>Bacillati</taxon>
        <taxon>Bacillota</taxon>
        <taxon>Clostridia</taxon>
        <taxon>Lachnospirales</taxon>
        <taxon>Lachnospiraceae</taxon>
        <taxon>Blautia</taxon>
    </lineage>
</organism>
<dbReference type="AlphaFoldDB" id="A0A7M2RF81"/>
<dbReference type="Proteomes" id="UP000593601">
    <property type="component" value="Chromosome"/>
</dbReference>
<evidence type="ECO:0000313" key="2">
    <source>
        <dbReference type="Proteomes" id="UP000593601"/>
    </source>
</evidence>
<protein>
    <recommendedName>
        <fullName evidence="3">Phage tail protein</fullName>
    </recommendedName>
</protein>
<reference evidence="1 2" key="1">
    <citation type="submission" date="2020-10" db="EMBL/GenBank/DDBJ databases">
        <title>Blautia liquoris sp.nov., isolated from the mud in a fermentation cellar used for the production of Chinese strong-flavoured liquor.</title>
        <authorList>
            <person name="Lu L."/>
        </authorList>
    </citation>
    <scope>NUCLEOTIDE SEQUENCE [LARGE SCALE GENOMIC DNA]</scope>
    <source>
        <strain evidence="1 2">LZLJ-3</strain>
    </source>
</reference>